<proteinExistence type="predicted"/>
<comment type="caution">
    <text evidence="1">The sequence shown here is derived from an EMBL/GenBank/DDBJ whole genome shotgun (WGS) entry which is preliminary data.</text>
</comment>
<evidence type="ECO:0000313" key="1">
    <source>
        <dbReference type="EMBL" id="KAK3926697.1"/>
    </source>
</evidence>
<name>A0AAE1HSN0_9NEOP</name>
<dbReference type="EMBL" id="JAHWGI010001270">
    <property type="protein sequence ID" value="KAK3926697.1"/>
    <property type="molecule type" value="Genomic_DNA"/>
</dbReference>
<evidence type="ECO:0000313" key="2">
    <source>
        <dbReference type="Proteomes" id="UP001219518"/>
    </source>
</evidence>
<keyword evidence="2" id="KW-1185">Reference proteome</keyword>
<sequence length="69" mass="7579">MTSQGQEVRVLTTQQLINLCRNGKSTQIHSSIPALSSLSPGQPQNHPSSPHQFIHPVFALTKIFFIPGE</sequence>
<accession>A0AAE1HSN0</accession>
<reference evidence="1" key="1">
    <citation type="submission" date="2021-07" db="EMBL/GenBank/DDBJ databases">
        <authorList>
            <person name="Catto M.A."/>
            <person name="Jacobson A."/>
            <person name="Kennedy G."/>
            <person name="Labadie P."/>
            <person name="Hunt B.G."/>
            <person name="Srinivasan R."/>
        </authorList>
    </citation>
    <scope>NUCLEOTIDE SEQUENCE</scope>
    <source>
        <strain evidence="1">PL_HMW_Pooled</strain>
        <tissue evidence="1">Head</tissue>
    </source>
</reference>
<protein>
    <submittedName>
        <fullName evidence="1">UvrABC system protein A</fullName>
    </submittedName>
</protein>
<gene>
    <name evidence="1" type="ORF">KUF71_015033</name>
</gene>
<reference evidence="1" key="2">
    <citation type="journal article" date="2023" name="BMC Genomics">
        <title>Pest status, molecular evolution, and epigenetic factors derived from the genome assembly of Frankliniella fusca, a thysanopteran phytovirus vector.</title>
        <authorList>
            <person name="Catto M.A."/>
            <person name="Labadie P.E."/>
            <person name="Jacobson A.L."/>
            <person name="Kennedy G.G."/>
            <person name="Srinivasan R."/>
            <person name="Hunt B.G."/>
        </authorList>
    </citation>
    <scope>NUCLEOTIDE SEQUENCE</scope>
    <source>
        <strain evidence="1">PL_HMW_Pooled</strain>
    </source>
</reference>
<dbReference type="AlphaFoldDB" id="A0AAE1HSN0"/>
<dbReference type="Proteomes" id="UP001219518">
    <property type="component" value="Unassembled WGS sequence"/>
</dbReference>
<organism evidence="1 2">
    <name type="scientific">Frankliniella fusca</name>
    <dbReference type="NCBI Taxonomy" id="407009"/>
    <lineage>
        <taxon>Eukaryota</taxon>
        <taxon>Metazoa</taxon>
        <taxon>Ecdysozoa</taxon>
        <taxon>Arthropoda</taxon>
        <taxon>Hexapoda</taxon>
        <taxon>Insecta</taxon>
        <taxon>Pterygota</taxon>
        <taxon>Neoptera</taxon>
        <taxon>Paraneoptera</taxon>
        <taxon>Thysanoptera</taxon>
        <taxon>Terebrantia</taxon>
        <taxon>Thripoidea</taxon>
        <taxon>Thripidae</taxon>
        <taxon>Frankliniella</taxon>
    </lineage>
</organism>